<accession>A0A6L9LKY7</accession>
<keyword evidence="2" id="KW-0238">DNA-binding</keyword>
<dbReference type="Gene3D" id="1.10.10.60">
    <property type="entry name" value="Homeodomain-like"/>
    <property type="match status" value="1"/>
</dbReference>
<dbReference type="AlphaFoldDB" id="A0A6L9LKY7"/>
<dbReference type="PANTHER" id="PTHR43280">
    <property type="entry name" value="ARAC-FAMILY TRANSCRIPTIONAL REGULATOR"/>
    <property type="match status" value="1"/>
</dbReference>
<dbReference type="EMBL" id="JAAFZH010000011">
    <property type="protein sequence ID" value="NDU97409.1"/>
    <property type="molecule type" value="Genomic_DNA"/>
</dbReference>
<dbReference type="SUPFAM" id="SSF46689">
    <property type="entry name" value="Homeodomain-like"/>
    <property type="match status" value="1"/>
</dbReference>
<dbReference type="SMART" id="SM00342">
    <property type="entry name" value="HTH_ARAC"/>
    <property type="match status" value="1"/>
</dbReference>
<evidence type="ECO:0000313" key="5">
    <source>
        <dbReference type="EMBL" id="NDU97409.1"/>
    </source>
</evidence>
<protein>
    <submittedName>
        <fullName evidence="5">Helix-turn-helix domain-containing protein</fullName>
    </submittedName>
</protein>
<evidence type="ECO:0000256" key="2">
    <source>
        <dbReference type="ARBA" id="ARBA00023125"/>
    </source>
</evidence>
<gene>
    <name evidence="5" type="ORF">GK108_21175</name>
</gene>
<dbReference type="PROSITE" id="PS01124">
    <property type="entry name" value="HTH_ARAC_FAMILY_2"/>
    <property type="match status" value="1"/>
</dbReference>
<dbReference type="InterPro" id="IPR018060">
    <property type="entry name" value="HTH_AraC"/>
</dbReference>
<dbReference type="InterPro" id="IPR009057">
    <property type="entry name" value="Homeodomain-like_sf"/>
</dbReference>
<evidence type="ECO:0000256" key="3">
    <source>
        <dbReference type="ARBA" id="ARBA00023163"/>
    </source>
</evidence>
<dbReference type="RefSeq" id="WP_163952823.1">
    <property type="nucleotide sequence ID" value="NZ_JAAFZH010000011.1"/>
</dbReference>
<sequence length="286" mass="33953">MQYVYHDSQTEGILHLTCQEPTFRQSFREDYRNRLLTIAWNTGPDQMITIDGISYLFPQQSILPLMINQSYVFEEPELVVAWQFNREFYCIVDHDKEVSCVGFLFYGATIPMFIALDQLERTKFDALLRVFYDEFSIQDTIQGEMLRMLLKRLIIKMTRLAKEQFLHQHFSEKDLDLVRRFNLLVEINFRTLHNVKSYADLLNRSSKTLSNLFAQYNQPSPLQIIHKRIVLEAKRLILYTNKSIKEITFELGFEAIPHFSRFFKNQIGVSPSEFKERNTTLPIRKN</sequence>
<dbReference type="Proteomes" id="UP000474175">
    <property type="component" value="Unassembled WGS sequence"/>
</dbReference>
<keyword evidence="3" id="KW-0804">Transcription</keyword>
<keyword evidence="1" id="KW-0805">Transcription regulation</keyword>
<dbReference type="GO" id="GO:0043565">
    <property type="term" value="F:sequence-specific DNA binding"/>
    <property type="evidence" value="ECO:0007669"/>
    <property type="project" value="InterPro"/>
</dbReference>
<dbReference type="Pfam" id="PF12833">
    <property type="entry name" value="HTH_18"/>
    <property type="match status" value="1"/>
</dbReference>
<dbReference type="PANTHER" id="PTHR43280:SF32">
    <property type="entry name" value="TRANSCRIPTIONAL REGULATORY PROTEIN"/>
    <property type="match status" value="1"/>
</dbReference>
<evidence type="ECO:0000256" key="1">
    <source>
        <dbReference type="ARBA" id="ARBA00023015"/>
    </source>
</evidence>
<proteinExistence type="predicted"/>
<evidence type="ECO:0000259" key="4">
    <source>
        <dbReference type="PROSITE" id="PS01124"/>
    </source>
</evidence>
<dbReference type="InterPro" id="IPR020449">
    <property type="entry name" value="Tscrpt_reg_AraC-type_HTH"/>
</dbReference>
<feature type="domain" description="HTH araC/xylS-type" evidence="4">
    <location>
        <begin position="179"/>
        <end position="277"/>
    </location>
</feature>
<keyword evidence="6" id="KW-1185">Reference proteome</keyword>
<evidence type="ECO:0000313" key="6">
    <source>
        <dbReference type="Proteomes" id="UP000474175"/>
    </source>
</evidence>
<organism evidence="5 6">
    <name type="scientific">Spirosoma terrae</name>
    <dbReference type="NCBI Taxonomy" id="1968276"/>
    <lineage>
        <taxon>Bacteria</taxon>
        <taxon>Pseudomonadati</taxon>
        <taxon>Bacteroidota</taxon>
        <taxon>Cytophagia</taxon>
        <taxon>Cytophagales</taxon>
        <taxon>Cytophagaceae</taxon>
        <taxon>Spirosoma</taxon>
    </lineage>
</organism>
<reference evidence="5 6" key="1">
    <citation type="submission" date="2020-02" db="EMBL/GenBank/DDBJ databases">
        <title>Draft genome sequence of two Spirosoma agri KCTC 52727 and Spirosoma terrae KCTC 52035.</title>
        <authorList>
            <person name="Rojas J."/>
            <person name="Ambika Manirajan B."/>
            <person name="Suarez C."/>
            <person name="Ratering S."/>
            <person name="Schnell S."/>
        </authorList>
    </citation>
    <scope>NUCLEOTIDE SEQUENCE [LARGE SCALE GENOMIC DNA]</scope>
    <source>
        <strain evidence="5 6">KCTC 52035</strain>
    </source>
</reference>
<dbReference type="GO" id="GO:0003700">
    <property type="term" value="F:DNA-binding transcription factor activity"/>
    <property type="evidence" value="ECO:0007669"/>
    <property type="project" value="InterPro"/>
</dbReference>
<name>A0A6L9LKY7_9BACT</name>
<dbReference type="PRINTS" id="PR00032">
    <property type="entry name" value="HTHARAC"/>
</dbReference>
<comment type="caution">
    <text evidence="5">The sequence shown here is derived from an EMBL/GenBank/DDBJ whole genome shotgun (WGS) entry which is preliminary data.</text>
</comment>